<dbReference type="Proteomes" id="UP000277204">
    <property type="component" value="Unassembled WGS sequence"/>
</dbReference>
<dbReference type="Gene3D" id="2.130.10.10">
    <property type="entry name" value="YVTN repeat-like/Quinoprotein amine dehydrogenase"/>
    <property type="match status" value="1"/>
</dbReference>
<dbReference type="InterPro" id="IPR001680">
    <property type="entry name" value="WD40_rpt"/>
</dbReference>
<dbReference type="InterPro" id="IPR036322">
    <property type="entry name" value="WD40_repeat_dom_sf"/>
</dbReference>
<dbReference type="SMART" id="SM00320">
    <property type="entry name" value="WD40"/>
    <property type="match status" value="4"/>
</dbReference>
<dbReference type="InterPro" id="IPR045241">
    <property type="entry name" value="Prp46/PLRG1-like"/>
</dbReference>
<keyword evidence="2" id="KW-0677">Repeat</keyword>
<reference evidence="5 6" key="1">
    <citation type="submission" date="2018-11" db="EMBL/GenBank/DDBJ databases">
        <authorList>
            <consortium name="Pathogen Informatics"/>
        </authorList>
    </citation>
    <scope>NUCLEOTIDE SEQUENCE [LARGE SCALE GENOMIC DNA]</scope>
    <source>
        <strain evidence="5 6">Zambia</strain>
    </source>
</reference>
<dbReference type="GO" id="GO:0071013">
    <property type="term" value="C:catalytic step 2 spliceosome"/>
    <property type="evidence" value="ECO:0007669"/>
    <property type="project" value="TreeGrafter"/>
</dbReference>
<name>A0A3P8DXB4_9TREM</name>
<dbReference type="PANTHER" id="PTHR19923:SF0">
    <property type="entry name" value="PLEIOTROPIC REGULATOR 1"/>
    <property type="match status" value="1"/>
</dbReference>
<gene>
    <name evidence="5" type="ORF">SMRZ_LOCUS23786</name>
</gene>
<dbReference type="PROSITE" id="PS00678">
    <property type="entry name" value="WD_REPEATS_1"/>
    <property type="match status" value="2"/>
</dbReference>
<dbReference type="AlphaFoldDB" id="A0A3P8DXB4"/>
<dbReference type="InterPro" id="IPR020472">
    <property type="entry name" value="WD40_PAC1"/>
</dbReference>
<evidence type="ECO:0000313" key="5">
    <source>
        <dbReference type="EMBL" id="VDP48671.1"/>
    </source>
</evidence>
<dbReference type="CDD" id="cd00200">
    <property type="entry name" value="WD40"/>
    <property type="match status" value="1"/>
</dbReference>
<sequence length="285" mass="31398">MLSNSLKVAIKAKDQYGPVLKEPGHNPLRSVLEQNASIVQIGNEKLLLPKKAPTMPKPTWHPPWKLLLVVTQVGCAVWDFASGTLKLTLTGHISTVRGVVVSARHPYLFSCGEDKTVRCWDLEQNKVIRHYHGHMSAVYDIDIHPTIDVVLTCGRDATARVWDMRTKVNVHTLTGHSNTVATVRCQESDPQVITGSHDATVRLWDLAAGRTIACLTNHKKSVRAVCIHPTQNAFVSGSPDNIKQWKLPNGVFLQNLSGHNAIINAITVNQDNVVKNPSTVWATGK</sequence>
<evidence type="ECO:0000256" key="2">
    <source>
        <dbReference type="ARBA" id="ARBA00022737"/>
    </source>
</evidence>
<dbReference type="Pfam" id="PF00400">
    <property type="entry name" value="WD40"/>
    <property type="match status" value="4"/>
</dbReference>
<keyword evidence="1 4" id="KW-0853">WD repeat</keyword>
<proteinExistence type="inferred from homology"/>
<dbReference type="InterPro" id="IPR019775">
    <property type="entry name" value="WD40_repeat_CS"/>
</dbReference>
<comment type="similarity">
    <text evidence="3">Belongs to the WD repeat PRL1/PRL2 family.</text>
</comment>
<dbReference type="EMBL" id="UZAI01019934">
    <property type="protein sequence ID" value="VDP48671.1"/>
    <property type="molecule type" value="Genomic_DNA"/>
</dbReference>
<dbReference type="PROSITE" id="PS50082">
    <property type="entry name" value="WD_REPEATS_2"/>
    <property type="match status" value="3"/>
</dbReference>
<accession>A0A3P8DXB4</accession>
<organism evidence="5 6">
    <name type="scientific">Schistosoma margrebowiei</name>
    <dbReference type="NCBI Taxonomy" id="48269"/>
    <lineage>
        <taxon>Eukaryota</taxon>
        <taxon>Metazoa</taxon>
        <taxon>Spiralia</taxon>
        <taxon>Lophotrochozoa</taxon>
        <taxon>Platyhelminthes</taxon>
        <taxon>Trematoda</taxon>
        <taxon>Digenea</taxon>
        <taxon>Strigeidida</taxon>
        <taxon>Schistosomatoidea</taxon>
        <taxon>Schistosomatidae</taxon>
        <taxon>Schistosoma</taxon>
    </lineage>
</organism>
<protein>
    <submittedName>
        <fullName evidence="5">Uncharacterized protein</fullName>
    </submittedName>
</protein>
<dbReference type="PROSITE" id="PS50294">
    <property type="entry name" value="WD_REPEATS_REGION"/>
    <property type="match status" value="3"/>
</dbReference>
<evidence type="ECO:0000313" key="6">
    <source>
        <dbReference type="Proteomes" id="UP000277204"/>
    </source>
</evidence>
<dbReference type="SUPFAM" id="SSF50978">
    <property type="entry name" value="WD40 repeat-like"/>
    <property type="match status" value="1"/>
</dbReference>
<dbReference type="PRINTS" id="PR00320">
    <property type="entry name" value="GPROTEINBRPT"/>
</dbReference>
<feature type="repeat" description="WD" evidence="4">
    <location>
        <begin position="173"/>
        <end position="214"/>
    </location>
</feature>
<dbReference type="PANTHER" id="PTHR19923">
    <property type="entry name" value="WD40 REPEAT PROTEINPRL1/PRL2-RELATED"/>
    <property type="match status" value="1"/>
</dbReference>
<dbReference type="GO" id="GO:0000398">
    <property type="term" value="P:mRNA splicing, via spliceosome"/>
    <property type="evidence" value="ECO:0007669"/>
    <property type="project" value="InterPro"/>
</dbReference>
<dbReference type="GO" id="GO:0071011">
    <property type="term" value="C:precatalytic spliceosome"/>
    <property type="evidence" value="ECO:0007669"/>
    <property type="project" value="TreeGrafter"/>
</dbReference>
<feature type="repeat" description="WD" evidence="4">
    <location>
        <begin position="89"/>
        <end position="130"/>
    </location>
</feature>
<dbReference type="InterPro" id="IPR015943">
    <property type="entry name" value="WD40/YVTN_repeat-like_dom_sf"/>
</dbReference>
<dbReference type="GO" id="GO:0000974">
    <property type="term" value="C:Prp19 complex"/>
    <property type="evidence" value="ECO:0007669"/>
    <property type="project" value="TreeGrafter"/>
</dbReference>
<evidence type="ECO:0000256" key="1">
    <source>
        <dbReference type="ARBA" id="ARBA00022574"/>
    </source>
</evidence>
<feature type="repeat" description="WD" evidence="4">
    <location>
        <begin position="131"/>
        <end position="172"/>
    </location>
</feature>
<keyword evidence="6" id="KW-1185">Reference proteome</keyword>
<evidence type="ECO:0000256" key="3">
    <source>
        <dbReference type="ARBA" id="ARBA00025726"/>
    </source>
</evidence>
<evidence type="ECO:0000256" key="4">
    <source>
        <dbReference type="PROSITE-ProRule" id="PRU00221"/>
    </source>
</evidence>